<evidence type="ECO:0000313" key="1">
    <source>
        <dbReference type="EMBL" id="GBO18221.1"/>
    </source>
</evidence>
<evidence type="ECO:0000313" key="2">
    <source>
        <dbReference type="Proteomes" id="UP000499080"/>
    </source>
</evidence>
<dbReference type="EMBL" id="BGPR01041865">
    <property type="protein sequence ID" value="GBO18221.1"/>
    <property type="molecule type" value="Genomic_DNA"/>
</dbReference>
<sequence>MEKWHKHWKLMQHRIDSVQKQVQFEHFLPGLIFDILIWLEICESGLAAGQGTSDASFPHSIRIKGVRFRAPDVPFPVTPSSCRAFQSGKNASPATADAIRNQFHSSFSLKSKRHTHRNTDVATRNQGCHIGLFKAKLWRFGLFSKPLALGIFLWP</sequence>
<reference evidence="1 2" key="1">
    <citation type="journal article" date="2019" name="Sci. Rep.">
        <title>Orb-weaving spider Araneus ventricosus genome elucidates the spidroin gene catalogue.</title>
        <authorList>
            <person name="Kono N."/>
            <person name="Nakamura H."/>
            <person name="Ohtoshi R."/>
            <person name="Moran D.A.P."/>
            <person name="Shinohara A."/>
            <person name="Yoshida Y."/>
            <person name="Fujiwara M."/>
            <person name="Mori M."/>
            <person name="Tomita M."/>
            <person name="Arakawa K."/>
        </authorList>
    </citation>
    <scope>NUCLEOTIDE SEQUENCE [LARGE SCALE GENOMIC DNA]</scope>
</reference>
<accession>A0A4Y2V122</accession>
<protein>
    <submittedName>
        <fullName evidence="1">Uncharacterized protein</fullName>
    </submittedName>
</protein>
<comment type="caution">
    <text evidence="1">The sequence shown here is derived from an EMBL/GenBank/DDBJ whole genome shotgun (WGS) entry which is preliminary data.</text>
</comment>
<keyword evidence="2" id="KW-1185">Reference proteome</keyword>
<name>A0A4Y2V122_ARAVE</name>
<gene>
    <name evidence="1" type="ORF">AVEN_210486_1</name>
</gene>
<dbReference type="AlphaFoldDB" id="A0A4Y2V122"/>
<proteinExistence type="predicted"/>
<dbReference type="Proteomes" id="UP000499080">
    <property type="component" value="Unassembled WGS sequence"/>
</dbReference>
<organism evidence="1 2">
    <name type="scientific">Araneus ventricosus</name>
    <name type="common">Orbweaver spider</name>
    <name type="synonym">Epeira ventricosa</name>
    <dbReference type="NCBI Taxonomy" id="182803"/>
    <lineage>
        <taxon>Eukaryota</taxon>
        <taxon>Metazoa</taxon>
        <taxon>Ecdysozoa</taxon>
        <taxon>Arthropoda</taxon>
        <taxon>Chelicerata</taxon>
        <taxon>Arachnida</taxon>
        <taxon>Araneae</taxon>
        <taxon>Araneomorphae</taxon>
        <taxon>Entelegynae</taxon>
        <taxon>Araneoidea</taxon>
        <taxon>Araneidae</taxon>
        <taxon>Araneus</taxon>
    </lineage>
</organism>